<dbReference type="PROSITE" id="PS00159">
    <property type="entry name" value="ALDOLASE_KDPG_KHG_1"/>
    <property type="match status" value="1"/>
</dbReference>
<sequence>MKYAQTRQVMAIAPVIPVVVVSDAASAVEIARALVAGGIRVIEVTLRTEAGLAAIEAIAQQVDDICVGAGTVWTEAQAEQAIDAGAEFMVSPGIADDVNAVAQARDIAYLPGAQTVSEIAHLKRQGVTATKLFPASVVGGPAAIKAFASVFPDLVFCPTGGIKEDTARDYLALDCVPCVGGSWLVSADAVAGGDWEAVRLAAERAVALSDS</sequence>
<dbReference type="InterPro" id="IPR013785">
    <property type="entry name" value="Aldolase_TIM"/>
</dbReference>
<evidence type="ECO:0000256" key="5">
    <source>
        <dbReference type="ARBA" id="ARBA00013063"/>
    </source>
</evidence>
<keyword evidence="9" id="KW-1185">Reference proteome</keyword>
<dbReference type="NCBIfam" id="NF004325">
    <property type="entry name" value="PRK05718.1"/>
    <property type="match status" value="1"/>
</dbReference>
<name>F7Q3T5_9GAMM</name>
<accession>F7Q3T5</accession>
<protein>
    <recommendedName>
        <fullName evidence="5">2-dehydro-3-deoxy-phosphogluconate aldolase</fullName>
        <ecNumber evidence="5">4.1.2.14</ecNumber>
    </recommendedName>
</protein>
<dbReference type="STRING" id="1033802.SSPSH_002656"/>
<dbReference type="PANTHER" id="PTHR30246:SF1">
    <property type="entry name" value="2-DEHYDRO-3-DEOXY-6-PHOSPHOGALACTONATE ALDOLASE-RELATED"/>
    <property type="match status" value="1"/>
</dbReference>
<dbReference type="Proteomes" id="UP000006242">
    <property type="component" value="Unassembled WGS sequence"/>
</dbReference>
<evidence type="ECO:0000256" key="2">
    <source>
        <dbReference type="ARBA" id="ARBA00004736"/>
    </source>
</evidence>
<keyword evidence="7" id="KW-0119">Carbohydrate metabolism</keyword>
<evidence type="ECO:0000256" key="7">
    <source>
        <dbReference type="ARBA" id="ARBA00023277"/>
    </source>
</evidence>
<evidence type="ECO:0000256" key="4">
    <source>
        <dbReference type="ARBA" id="ARBA00011233"/>
    </source>
</evidence>
<dbReference type="CDD" id="cd00452">
    <property type="entry name" value="KDPG_aldolase"/>
    <property type="match status" value="1"/>
</dbReference>
<dbReference type="AlphaFoldDB" id="F7Q3T5"/>
<evidence type="ECO:0000256" key="3">
    <source>
        <dbReference type="ARBA" id="ARBA00006906"/>
    </source>
</evidence>
<dbReference type="PANTHER" id="PTHR30246">
    <property type="entry name" value="2-KETO-3-DEOXY-6-PHOSPHOGLUCONATE ALDOLASE"/>
    <property type="match status" value="1"/>
</dbReference>
<dbReference type="InterPro" id="IPR031337">
    <property type="entry name" value="KDPG/KHG_AS_1"/>
</dbReference>
<reference evidence="8 9" key="1">
    <citation type="journal article" date="2011" name="J. Bacteriol.">
        <title>Genome sequence of Salinisphaera shabanensis, a gammaproteobacterium from the harsh, variable environment of the brine-seawater interface of the Shaban Deep in the Red Sea.</title>
        <authorList>
            <person name="Antunes A."/>
            <person name="Alam I."/>
            <person name="Bajic V.B."/>
            <person name="Stingl U."/>
        </authorList>
    </citation>
    <scope>NUCLEOTIDE SEQUENCE [LARGE SCALE GENOMIC DNA]</scope>
    <source>
        <strain evidence="8 9">E1L3A</strain>
    </source>
</reference>
<comment type="caution">
    <text evidence="8">The sequence shown here is derived from an EMBL/GenBank/DDBJ whole genome shotgun (WGS) entry which is preliminary data.</text>
</comment>
<dbReference type="Pfam" id="PF01081">
    <property type="entry name" value="Aldolase"/>
    <property type="match status" value="1"/>
</dbReference>
<organism evidence="8 9">
    <name type="scientific">Salinisphaera shabanensis E1L3A</name>
    <dbReference type="NCBI Taxonomy" id="1033802"/>
    <lineage>
        <taxon>Bacteria</taxon>
        <taxon>Pseudomonadati</taxon>
        <taxon>Pseudomonadota</taxon>
        <taxon>Gammaproteobacteria</taxon>
        <taxon>Salinisphaerales</taxon>
        <taxon>Salinisphaeraceae</taxon>
        <taxon>Salinisphaera</taxon>
    </lineage>
</organism>
<keyword evidence="6 8" id="KW-0456">Lyase</keyword>
<comment type="pathway">
    <text evidence="2">Carbohydrate acid metabolism; 2-dehydro-3-deoxy-D-gluconate degradation; D-glyceraldehyde 3-phosphate and pyruvate from 2-dehydro-3-deoxy-D-gluconate: step 2/2.</text>
</comment>
<dbReference type="EMBL" id="AFNV02000019">
    <property type="protein sequence ID" value="ERJ18375.1"/>
    <property type="molecule type" value="Genomic_DNA"/>
</dbReference>
<evidence type="ECO:0000256" key="1">
    <source>
        <dbReference type="ARBA" id="ARBA00000654"/>
    </source>
</evidence>
<comment type="subunit">
    <text evidence="4">Homotrimer.</text>
</comment>
<dbReference type="RefSeq" id="WP_006912168.1">
    <property type="nucleotide sequence ID" value="NZ_AFNV02000019.1"/>
</dbReference>
<reference evidence="8 9" key="2">
    <citation type="journal article" date="2013" name="PLoS ONE">
        <title>INDIGO - INtegrated Data Warehouse of MIcrobial GenOmes with Examples from the Red Sea Extremophiles.</title>
        <authorList>
            <person name="Alam I."/>
            <person name="Antunes A."/>
            <person name="Kamau A.A."/>
            <person name="Ba Alawi W."/>
            <person name="Kalkatawi M."/>
            <person name="Stingl U."/>
            <person name="Bajic V.B."/>
        </authorList>
    </citation>
    <scope>NUCLEOTIDE SEQUENCE [LARGE SCALE GENOMIC DNA]</scope>
    <source>
        <strain evidence="8 9">E1L3A</strain>
    </source>
</reference>
<gene>
    <name evidence="8" type="ORF">SSPSH_002656</name>
</gene>
<evidence type="ECO:0000313" key="8">
    <source>
        <dbReference type="EMBL" id="ERJ18375.1"/>
    </source>
</evidence>
<proteinExistence type="inferred from homology"/>
<dbReference type="EC" id="4.1.2.14" evidence="5"/>
<dbReference type="GO" id="GO:0008675">
    <property type="term" value="F:2-dehydro-3-deoxy-phosphogluconate aldolase activity"/>
    <property type="evidence" value="ECO:0007669"/>
    <property type="project" value="UniProtKB-EC"/>
</dbReference>
<comment type="similarity">
    <text evidence="3">Belongs to the KHG/KDPG aldolase family.</text>
</comment>
<evidence type="ECO:0000313" key="9">
    <source>
        <dbReference type="Proteomes" id="UP000006242"/>
    </source>
</evidence>
<dbReference type="InterPro" id="IPR000887">
    <property type="entry name" value="Aldlse_KDPG_KHG"/>
</dbReference>
<dbReference type="NCBIfam" id="TIGR01182">
    <property type="entry name" value="eda"/>
    <property type="match status" value="1"/>
</dbReference>
<evidence type="ECO:0000256" key="6">
    <source>
        <dbReference type="ARBA" id="ARBA00023239"/>
    </source>
</evidence>
<dbReference type="OrthoDB" id="9805177at2"/>
<dbReference type="SUPFAM" id="SSF51569">
    <property type="entry name" value="Aldolase"/>
    <property type="match status" value="1"/>
</dbReference>
<comment type="catalytic activity">
    <reaction evidence="1">
        <text>2-dehydro-3-deoxy-6-phospho-D-gluconate = D-glyceraldehyde 3-phosphate + pyruvate</text>
        <dbReference type="Rhea" id="RHEA:17089"/>
        <dbReference type="ChEBI" id="CHEBI:15361"/>
        <dbReference type="ChEBI" id="CHEBI:57569"/>
        <dbReference type="ChEBI" id="CHEBI:59776"/>
        <dbReference type="EC" id="4.1.2.14"/>
    </reaction>
</comment>
<dbReference type="Gene3D" id="3.20.20.70">
    <property type="entry name" value="Aldolase class I"/>
    <property type="match status" value="1"/>
</dbReference>
<dbReference type="eggNOG" id="COG0800">
    <property type="taxonomic scope" value="Bacteria"/>
</dbReference>